<dbReference type="InterPro" id="IPR012657">
    <property type="entry name" value="23S_rRNA-intervening_sequence"/>
</dbReference>
<name>A0A533QC55_9BACT</name>
<dbReference type="AlphaFoldDB" id="A0A533QC55"/>
<dbReference type="Proteomes" id="UP000319783">
    <property type="component" value="Unassembled WGS sequence"/>
</dbReference>
<sequence length="120" mass="14077">MKVEDLEVYKKLFHLVLEVHELTMTFPKHELYESGSQLRRSSNSAPANLSEGFGNKHTNIYLEGISRSQGEIRETMHHLRIANAKKYLSNERLPMFISQYEECSKMLYGLEQAFMRTHKK</sequence>
<dbReference type="Gene3D" id="1.20.1440.60">
    <property type="entry name" value="23S rRNA-intervening sequence"/>
    <property type="match status" value="1"/>
</dbReference>
<reference evidence="1 2" key="1">
    <citation type="submission" date="2019-04" db="EMBL/GenBank/DDBJ databases">
        <title>Genome of a novel bacterium Candidatus Jettenia ecosi reconstructed from metagenome of an anammox bioreactor.</title>
        <authorList>
            <person name="Mardanov A.V."/>
            <person name="Beletsky A.V."/>
            <person name="Ravin N.V."/>
            <person name="Botchkova E.A."/>
            <person name="Litti Y.V."/>
            <person name="Nozhevnikova A.N."/>
        </authorList>
    </citation>
    <scope>NUCLEOTIDE SEQUENCE [LARGE SCALE GENOMIC DNA]</scope>
    <source>
        <strain evidence="1">J2</strain>
    </source>
</reference>
<organism evidence="1 2">
    <name type="scientific">Candidatus Jettenia ecosi</name>
    <dbReference type="NCBI Taxonomy" id="2494326"/>
    <lineage>
        <taxon>Bacteria</taxon>
        <taxon>Pseudomonadati</taxon>
        <taxon>Planctomycetota</taxon>
        <taxon>Candidatus Brocadiia</taxon>
        <taxon>Candidatus Brocadiales</taxon>
        <taxon>Candidatus Brocadiaceae</taxon>
        <taxon>Candidatus Jettenia</taxon>
    </lineage>
</organism>
<dbReference type="EMBL" id="SULG01000022">
    <property type="protein sequence ID" value="TLD42316.1"/>
    <property type="molecule type" value="Genomic_DNA"/>
</dbReference>
<dbReference type="InterPro" id="IPR036583">
    <property type="entry name" value="23S_rRNA_IVS_sf"/>
</dbReference>
<evidence type="ECO:0000313" key="1">
    <source>
        <dbReference type="EMBL" id="TLD42316.1"/>
    </source>
</evidence>
<proteinExistence type="predicted"/>
<gene>
    <name evidence="1" type="ORF">JETT_1348</name>
</gene>
<comment type="caution">
    <text evidence="1">The sequence shown here is derived from an EMBL/GenBank/DDBJ whole genome shotgun (WGS) entry which is preliminary data.</text>
</comment>
<evidence type="ECO:0000313" key="2">
    <source>
        <dbReference type="Proteomes" id="UP000319783"/>
    </source>
</evidence>
<protein>
    <recommendedName>
        <fullName evidence="3">Four helix bundle protein</fullName>
    </recommendedName>
</protein>
<dbReference type="SUPFAM" id="SSF158446">
    <property type="entry name" value="IVS-encoded protein-like"/>
    <property type="match status" value="1"/>
</dbReference>
<accession>A0A533QC55</accession>
<dbReference type="PANTHER" id="PTHR38471">
    <property type="entry name" value="FOUR HELIX BUNDLE PROTEIN"/>
    <property type="match status" value="1"/>
</dbReference>
<dbReference type="CDD" id="cd16377">
    <property type="entry name" value="23S_rRNA_IVP_like"/>
    <property type="match status" value="1"/>
</dbReference>
<dbReference type="PANTHER" id="PTHR38471:SF2">
    <property type="entry name" value="FOUR HELIX BUNDLE PROTEIN"/>
    <property type="match status" value="1"/>
</dbReference>
<dbReference type="Pfam" id="PF05635">
    <property type="entry name" value="23S_rRNA_IVP"/>
    <property type="match status" value="1"/>
</dbReference>
<dbReference type="NCBIfam" id="TIGR02436">
    <property type="entry name" value="four helix bundle protein"/>
    <property type="match status" value="1"/>
</dbReference>
<evidence type="ECO:0008006" key="3">
    <source>
        <dbReference type="Google" id="ProtNLM"/>
    </source>
</evidence>